<evidence type="ECO:0000256" key="8">
    <source>
        <dbReference type="ARBA" id="ARBA00023012"/>
    </source>
</evidence>
<name>A0A1M7YZY2_9VIBR</name>
<feature type="transmembrane region" description="Helical" evidence="9">
    <location>
        <begin position="20"/>
        <end position="39"/>
    </location>
</feature>
<feature type="transmembrane region" description="Helical" evidence="9">
    <location>
        <begin position="154"/>
        <end position="172"/>
    </location>
</feature>
<dbReference type="Pfam" id="PF00512">
    <property type="entry name" value="HisKA"/>
    <property type="match status" value="1"/>
</dbReference>
<dbReference type="SUPFAM" id="SSF47384">
    <property type="entry name" value="Homodimeric domain of signal transducing histidine kinase"/>
    <property type="match status" value="1"/>
</dbReference>
<dbReference type="InterPro" id="IPR005467">
    <property type="entry name" value="His_kinase_dom"/>
</dbReference>
<keyword evidence="9" id="KW-1133">Transmembrane helix</keyword>
<keyword evidence="8" id="KW-0902">Two-component regulatory system</keyword>
<dbReference type="InterPro" id="IPR036097">
    <property type="entry name" value="HisK_dim/P_sf"/>
</dbReference>
<dbReference type="CDD" id="cd00082">
    <property type="entry name" value="HisKA"/>
    <property type="match status" value="1"/>
</dbReference>
<evidence type="ECO:0000256" key="5">
    <source>
        <dbReference type="ARBA" id="ARBA00022741"/>
    </source>
</evidence>
<keyword evidence="9" id="KW-0812">Transmembrane</keyword>
<comment type="catalytic activity">
    <reaction evidence="1">
        <text>ATP + protein L-histidine = ADP + protein N-phospho-L-histidine.</text>
        <dbReference type="EC" id="2.7.13.3"/>
    </reaction>
</comment>
<dbReference type="Pfam" id="PF02518">
    <property type="entry name" value="HATPase_c"/>
    <property type="match status" value="1"/>
</dbReference>
<protein>
    <recommendedName>
        <fullName evidence="2">histidine kinase</fullName>
        <ecNumber evidence="2">2.7.13.3</ecNumber>
    </recommendedName>
</protein>
<dbReference type="SUPFAM" id="SSF55874">
    <property type="entry name" value="ATPase domain of HSP90 chaperone/DNA topoisomerase II/histidine kinase"/>
    <property type="match status" value="1"/>
</dbReference>
<keyword evidence="4 11" id="KW-0808">Transferase</keyword>
<reference evidence="12" key="1">
    <citation type="submission" date="2016-12" db="EMBL/GenBank/DDBJ databases">
        <authorList>
            <person name="Rodrigo-Torres L."/>
            <person name="Arahal R.D."/>
            <person name="Lucena T."/>
        </authorList>
    </citation>
    <scope>NUCLEOTIDE SEQUENCE [LARGE SCALE GENOMIC DNA]</scope>
</reference>
<accession>A0A1M7YZY2</accession>
<keyword evidence="5" id="KW-0547">Nucleotide-binding</keyword>
<evidence type="ECO:0000256" key="3">
    <source>
        <dbReference type="ARBA" id="ARBA00022553"/>
    </source>
</evidence>
<dbReference type="GO" id="GO:0005524">
    <property type="term" value="F:ATP binding"/>
    <property type="evidence" value="ECO:0007669"/>
    <property type="project" value="UniProtKB-KW"/>
</dbReference>
<dbReference type="EC" id="2.7.13.3" evidence="2"/>
<gene>
    <name evidence="11" type="primary">gchK</name>
    <name evidence="11" type="ORF">VQ7734_03776</name>
</gene>
<feature type="domain" description="Histidine kinase" evidence="10">
    <location>
        <begin position="263"/>
        <end position="469"/>
    </location>
</feature>
<dbReference type="EMBL" id="FRFG01000051">
    <property type="protein sequence ID" value="SHO58006.1"/>
    <property type="molecule type" value="Genomic_DNA"/>
</dbReference>
<feature type="transmembrane region" description="Helical" evidence="9">
    <location>
        <begin position="115"/>
        <end position="134"/>
    </location>
</feature>
<keyword evidence="12" id="KW-1185">Reference proteome</keyword>
<dbReference type="PANTHER" id="PTHR43065">
    <property type="entry name" value="SENSOR HISTIDINE KINASE"/>
    <property type="match status" value="1"/>
</dbReference>
<dbReference type="InterPro" id="IPR036890">
    <property type="entry name" value="HATPase_C_sf"/>
</dbReference>
<keyword evidence="7" id="KW-0067">ATP-binding</keyword>
<dbReference type="Gene3D" id="3.30.565.10">
    <property type="entry name" value="Histidine kinase-like ATPase, C-terminal domain"/>
    <property type="match status" value="1"/>
</dbReference>
<dbReference type="PANTHER" id="PTHR43065:SF10">
    <property type="entry name" value="PEROXIDE STRESS-ACTIVATED HISTIDINE KINASE MAK3"/>
    <property type="match status" value="1"/>
</dbReference>
<evidence type="ECO:0000256" key="1">
    <source>
        <dbReference type="ARBA" id="ARBA00000085"/>
    </source>
</evidence>
<keyword evidence="9" id="KW-0472">Membrane</keyword>
<dbReference type="STRING" id="1117707.VQ7734_03776"/>
<dbReference type="PROSITE" id="PS50109">
    <property type="entry name" value="HIS_KIN"/>
    <property type="match status" value="1"/>
</dbReference>
<feature type="transmembrane region" description="Helical" evidence="9">
    <location>
        <begin position="184"/>
        <end position="203"/>
    </location>
</feature>
<feature type="transmembrane region" description="Helical" evidence="9">
    <location>
        <begin position="46"/>
        <end position="65"/>
    </location>
</feature>
<evidence type="ECO:0000313" key="12">
    <source>
        <dbReference type="Proteomes" id="UP000184600"/>
    </source>
</evidence>
<keyword evidence="3" id="KW-0597">Phosphoprotein</keyword>
<evidence type="ECO:0000256" key="4">
    <source>
        <dbReference type="ARBA" id="ARBA00022679"/>
    </source>
</evidence>
<evidence type="ECO:0000256" key="7">
    <source>
        <dbReference type="ARBA" id="ARBA00022840"/>
    </source>
</evidence>
<dbReference type="InterPro" id="IPR003661">
    <property type="entry name" value="HisK_dim/P_dom"/>
</dbReference>
<evidence type="ECO:0000256" key="2">
    <source>
        <dbReference type="ARBA" id="ARBA00012438"/>
    </source>
</evidence>
<dbReference type="PRINTS" id="PR00344">
    <property type="entry name" value="BCTRLSENSOR"/>
</dbReference>
<keyword evidence="6 11" id="KW-0418">Kinase</keyword>
<dbReference type="Proteomes" id="UP000184600">
    <property type="component" value="Unassembled WGS sequence"/>
</dbReference>
<dbReference type="AlphaFoldDB" id="A0A1M7YZY2"/>
<proteinExistence type="predicted"/>
<sequence>MVYLGWIINNMDMLIIFKVYLIYGLACFSVFASVFFRNLRKSRIHIAGVLPLLAAFGLIHGIHEWSELYLVIFRNEAGAIKHVETLKTIKLCLSFVFLSLFAWQMLNLTSWRYTRWLKGGMVAVLVIFIAGLVLRYDMNSYQVYIAHTREQIRWFFALGGGLLSGLAVHSYANILEEEGYGASLPFKLMGLALAGYGLFAGLFSVDAGLWVLVCQTFWAVCITVTLWYALRVFDRERDSQTEAALHQLHQDAKLKELGELISAVAHEIKTPVSSAMVSCDLLSRQLPDDENYHRQINRIMNSLTRAAEISHEVLNYAHHKPVKHEKVRLCDTIGAAVQLNQYRLTQFELRLEADEQLVVDGDSGLLEEVISNFISNAIDASQEDDKRIKIRCFRDKLNAVVQVLDYGDGIAPDMMHKVTQPFFTTKPKGEGTGMGLSLCRQIISRHGGELLLRNHSEGFVAEMRLPGRNQ</sequence>
<dbReference type="InterPro" id="IPR004358">
    <property type="entry name" value="Sig_transdc_His_kin-like_C"/>
</dbReference>
<evidence type="ECO:0000259" key="10">
    <source>
        <dbReference type="PROSITE" id="PS50109"/>
    </source>
</evidence>
<dbReference type="SMART" id="SM00388">
    <property type="entry name" value="HisKA"/>
    <property type="match status" value="1"/>
</dbReference>
<organism evidence="11 12">
    <name type="scientific">Vibrio quintilis</name>
    <dbReference type="NCBI Taxonomy" id="1117707"/>
    <lineage>
        <taxon>Bacteria</taxon>
        <taxon>Pseudomonadati</taxon>
        <taxon>Pseudomonadota</taxon>
        <taxon>Gammaproteobacteria</taxon>
        <taxon>Vibrionales</taxon>
        <taxon>Vibrionaceae</taxon>
        <taxon>Vibrio</taxon>
    </lineage>
</organism>
<evidence type="ECO:0000256" key="9">
    <source>
        <dbReference type="SAM" id="Phobius"/>
    </source>
</evidence>
<evidence type="ECO:0000256" key="6">
    <source>
        <dbReference type="ARBA" id="ARBA00022777"/>
    </source>
</evidence>
<dbReference type="Gene3D" id="1.10.287.130">
    <property type="match status" value="1"/>
</dbReference>
<dbReference type="GO" id="GO:0000155">
    <property type="term" value="F:phosphorelay sensor kinase activity"/>
    <property type="evidence" value="ECO:0007669"/>
    <property type="project" value="InterPro"/>
</dbReference>
<evidence type="ECO:0000313" key="11">
    <source>
        <dbReference type="EMBL" id="SHO58006.1"/>
    </source>
</evidence>
<dbReference type="SMART" id="SM00387">
    <property type="entry name" value="HATPase_c"/>
    <property type="match status" value="1"/>
</dbReference>
<feature type="transmembrane region" description="Helical" evidence="9">
    <location>
        <begin position="209"/>
        <end position="230"/>
    </location>
</feature>
<dbReference type="InterPro" id="IPR003594">
    <property type="entry name" value="HATPase_dom"/>
</dbReference>